<evidence type="ECO:0000313" key="7">
    <source>
        <dbReference type="EMBL" id="CAB4760138.1"/>
    </source>
</evidence>
<keyword evidence="3 5" id="KW-1133">Transmembrane helix</keyword>
<dbReference type="Pfam" id="PF00654">
    <property type="entry name" value="Voltage_CLC"/>
    <property type="match status" value="1"/>
</dbReference>
<dbReference type="SUPFAM" id="SSF81340">
    <property type="entry name" value="Clc chloride channel"/>
    <property type="match status" value="1"/>
</dbReference>
<evidence type="ECO:0000256" key="5">
    <source>
        <dbReference type="SAM" id="Phobius"/>
    </source>
</evidence>
<gene>
    <name evidence="7" type="ORF">UFOPK2870_00592</name>
    <name evidence="6" type="ORF">UFOPK4179_01224</name>
</gene>
<keyword evidence="2 5" id="KW-0812">Transmembrane</keyword>
<proteinExistence type="predicted"/>
<dbReference type="GO" id="GO:0015108">
    <property type="term" value="F:chloride transmembrane transporter activity"/>
    <property type="evidence" value="ECO:0007669"/>
    <property type="project" value="InterPro"/>
</dbReference>
<sequence>MLQEPLNRALHVARWVALAVVVGVISGVLSAGFIQSLTWATNTRNDNTWLLLLLPLTGLLVGVSYHYLGRGLERGSNLLIDEIHTHSEWVPLRLAPLVFITSVISHLAGGSTGREGAALQIAAGATDPISKRLGLDPADRSLMLITAIAGGFGSIAGVPIAGAIFALEVQRIGRVRYEALVPALVASFVGNAVVLGLGVHYTKYPQIIDVKWSPTIAWQVALFGLLAGIIALVFVRITLFIRGAMKKYVAWSPARPLIGGILLAILIGACGWRDYQGFSFPLMLQAMNGATSGHFEVKLFLTALTIGTGFVGGEVIPLLATGAMAGATFANLIGANVAVFAIVGSVAVLAGAANTPLACTFIGIELFGGNGAILFALACVAAYATSGHTGIYHAQKVVAHKSGEAIT</sequence>
<name>A0A6J6AHP8_9ZZZZ</name>
<dbReference type="InterPro" id="IPR014743">
    <property type="entry name" value="Cl-channel_core"/>
</dbReference>
<reference evidence="6" key="1">
    <citation type="submission" date="2020-05" db="EMBL/GenBank/DDBJ databases">
        <authorList>
            <person name="Chiriac C."/>
            <person name="Salcher M."/>
            <person name="Ghai R."/>
            <person name="Kavagutti S V."/>
        </authorList>
    </citation>
    <scope>NUCLEOTIDE SEQUENCE</scope>
</reference>
<feature type="transmembrane region" description="Helical" evidence="5">
    <location>
        <begin position="299"/>
        <end position="320"/>
    </location>
</feature>
<dbReference type="InterPro" id="IPR050368">
    <property type="entry name" value="ClC-type_chloride_channel"/>
</dbReference>
<evidence type="ECO:0000256" key="1">
    <source>
        <dbReference type="ARBA" id="ARBA00004141"/>
    </source>
</evidence>
<dbReference type="PRINTS" id="PR00762">
    <property type="entry name" value="CLCHANNEL"/>
</dbReference>
<feature type="transmembrane region" description="Helical" evidence="5">
    <location>
        <begin position="49"/>
        <end position="68"/>
    </location>
</feature>
<keyword evidence="4 5" id="KW-0472">Membrane</keyword>
<feature type="transmembrane region" description="Helical" evidence="5">
    <location>
        <begin position="12"/>
        <end position="37"/>
    </location>
</feature>
<dbReference type="PANTHER" id="PTHR43427:SF12">
    <property type="entry name" value="CHLORIDE TRANSPORTER"/>
    <property type="match status" value="1"/>
</dbReference>
<protein>
    <submittedName>
        <fullName evidence="6">Unannotated protein</fullName>
    </submittedName>
</protein>
<feature type="transmembrane region" description="Helical" evidence="5">
    <location>
        <begin position="216"/>
        <end position="235"/>
    </location>
</feature>
<comment type="subcellular location">
    <subcellularLocation>
        <location evidence="1">Membrane</location>
        <topology evidence="1">Multi-pass membrane protein</topology>
    </subcellularLocation>
</comment>
<evidence type="ECO:0000313" key="6">
    <source>
        <dbReference type="EMBL" id="CAB4368423.1"/>
    </source>
</evidence>
<dbReference type="Gene3D" id="1.10.3080.10">
    <property type="entry name" value="Clc chloride channel"/>
    <property type="match status" value="1"/>
</dbReference>
<organism evidence="6">
    <name type="scientific">freshwater metagenome</name>
    <dbReference type="NCBI Taxonomy" id="449393"/>
    <lineage>
        <taxon>unclassified sequences</taxon>
        <taxon>metagenomes</taxon>
        <taxon>ecological metagenomes</taxon>
    </lineage>
</organism>
<feature type="transmembrane region" description="Helical" evidence="5">
    <location>
        <begin position="332"/>
        <end position="354"/>
    </location>
</feature>
<accession>A0A6J6AHP8</accession>
<evidence type="ECO:0000256" key="3">
    <source>
        <dbReference type="ARBA" id="ARBA00022989"/>
    </source>
</evidence>
<evidence type="ECO:0000256" key="2">
    <source>
        <dbReference type="ARBA" id="ARBA00022692"/>
    </source>
</evidence>
<dbReference type="PANTHER" id="PTHR43427">
    <property type="entry name" value="CHLORIDE CHANNEL PROTEIN CLC-E"/>
    <property type="match status" value="1"/>
</dbReference>
<dbReference type="InterPro" id="IPR001807">
    <property type="entry name" value="ClC"/>
</dbReference>
<feature type="transmembrane region" description="Helical" evidence="5">
    <location>
        <begin position="256"/>
        <end position="275"/>
    </location>
</feature>
<feature type="transmembrane region" description="Helical" evidence="5">
    <location>
        <begin position="360"/>
        <end position="384"/>
    </location>
</feature>
<dbReference type="AlphaFoldDB" id="A0A6J6AHP8"/>
<dbReference type="GO" id="GO:0016020">
    <property type="term" value="C:membrane"/>
    <property type="evidence" value="ECO:0007669"/>
    <property type="project" value="UniProtKB-SubCell"/>
</dbReference>
<dbReference type="EMBL" id="CAETWZ010000151">
    <property type="protein sequence ID" value="CAB4368423.1"/>
    <property type="molecule type" value="Genomic_DNA"/>
</dbReference>
<feature type="transmembrane region" description="Helical" evidence="5">
    <location>
        <begin position="179"/>
        <end position="201"/>
    </location>
</feature>
<feature type="transmembrane region" description="Helical" evidence="5">
    <location>
        <begin position="142"/>
        <end position="167"/>
    </location>
</feature>
<evidence type="ECO:0000256" key="4">
    <source>
        <dbReference type="ARBA" id="ARBA00023136"/>
    </source>
</evidence>
<dbReference type="EMBL" id="CAEZZL010000034">
    <property type="protein sequence ID" value="CAB4760138.1"/>
    <property type="molecule type" value="Genomic_DNA"/>
</dbReference>